<sequence length="474" mass="54813">MEIKPLDRTLNKKKSRVYSKISISFLNKIVSEIPDSDANKRKSKSSNMDFKRTSQKAEQLISDEAFGVYEDLEYNQLFFNGDQRKSSLFPRTRVTSFSTTSTPNLRDINDNYNDKIKTKLKSKKQNLEINFNESDSAITRTPKNYEYSIHRDSNYEQPKMSSPRTKQKKIDESVITRMQQKIEKSQLNDKIKSYKEYKDSETQDVTLQEKISEDDSYSETNTCLDSLRISEYEMEYKKVSKEKSKSNTNKSSTTKTEPSQKDNQENYDLKHNKRNSSQLWKSTSIQDKLSSTNQNRNSHNKNDKAHLRVSKSFQQFRISNESMCSLNTVETSIYDSDSPKDDLVTDELTSRIKSCLYINKTDRYHNGIVNEDNYGTNFSKVQKNSQQNNVNVSEFKQVPNKRISIKNSNEKVNLRKLVLKPKIYSPESDINNNIFNSPVNNYNNSSLAMSSSGFIHNINGPIQKNDSMSSLVLG</sequence>
<proteinExistence type="predicted"/>
<evidence type="ECO:0000313" key="2">
    <source>
        <dbReference type="EMBL" id="PVU90300.1"/>
    </source>
</evidence>
<feature type="compositionally biased region" description="Polar residues" evidence="1">
    <location>
        <begin position="275"/>
        <end position="297"/>
    </location>
</feature>
<reference evidence="2 3" key="1">
    <citation type="journal article" date="2018" name="MBio">
        <title>Comparative Genomics Reveals the Core Gene Toolbox for the Fungus-Insect Symbiosis.</title>
        <authorList>
            <person name="Wang Y."/>
            <person name="Stata M."/>
            <person name="Wang W."/>
            <person name="Stajich J.E."/>
            <person name="White M.M."/>
            <person name="Moncalvo J.M."/>
        </authorList>
    </citation>
    <scope>NUCLEOTIDE SEQUENCE [LARGE SCALE GENOMIC DNA]</scope>
    <source>
        <strain evidence="2 3">AUS-77-4</strain>
    </source>
</reference>
<name>A0A2T9YD85_9FUNG</name>
<evidence type="ECO:0000256" key="1">
    <source>
        <dbReference type="SAM" id="MobiDB-lite"/>
    </source>
</evidence>
<feature type="region of interest" description="Disordered" evidence="1">
    <location>
        <begin position="240"/>
        <end position="308"/>
    </location>
</feature>
<evidence type="ECO:0000313" key="3">
    <source>
        <dbReference type="Proteomes" id="UP000245699"/>
    </source>
</evidence>
<dbReference type="Proteomes" id="UP000245699">
    <property type="component" value="Unassembled WGS sequence"/>
</dbReference>
<comment type="caution">
    <text evidence="2">The sequence shown here is derived from an EMBL/GenBank/DDBJ whole genome shotgun (WGS) entry which is preliminary data.</text>
</comment>
<feature type="compositionally biased region" description="Basic and acidic residues" evidence="1">
    <location>
        <begin position="258"/>
        <end position="270"/>
    </location>
</feature>
<keyword evidence="3" id="KW-1185">Reference proteome</keyword>
<protein>
    <submittedName>
        <fullName evidence="2">Uncharacterized protein</fullName>
    </submittedName>
</protein>
<dbReference type="EMBL" id="MBFT01000490">
    <property type="protein sequence ID" value="PVU90300.1"/>
    <property type="molecule type" value="Genomic_DNA"/>
</dbReference>
<gene>
    <name evidence="2" type="ORF">BB559_004700</name>
</gene>
<feature type="compositionally biased region" description="Low complexity" evidence="1">
    <location>
        <begin position="246"/>
        <end position="257"/>
    </location>
</feature>
<accession>A0A2T9YD85</accession>
<dbReference type="AlphaFoldDB" id="A0A2T9YD85"/>
<organism evidence="2 3">
    <name type="scientific">Furculomyces boomerangus</name>
    <dbReference type="NCBI Taxonomy" id="61424"/>
    <lineage>
        <taxon>Eukaryota</taxon>
        <taxon>Fungi</taxon>
        <taxon>Fungi incertae sedis</taxon>
        <taxon>Zoopagomycota</taxon>
        <taxon>Kickxellomycotina</taxon>
        <taxon>Harpellomycetes</taxon>
        <taxon>Harpellales</taxon>
        <taxon>Harpellaceae</taxon>
        <taxon>Furculomyces</taxon>
    </lineage>
</organism>
<feature type="region of interest" description="Disordered" evidence="1">
    <location>
        <begin position="197"/>
        <end position="220"/>
    </location>
</feature>